<keyword evidence="2" id="KW-1185">Reference proteome</keyword>
<evidence type="ECO:0000313" key="1">
    <source>
        <dbReference type="EMBL" id="GFR27693.1"/>
    </source>
</evidence>
<organism evidence="1 2">
    <name type="scientific">Trichonephila clavata</name>
    <name type="common">Joro spider</name>
    <name type="synonym">Nephila clavata</name>
    <dbReference type="NCBI Taxonomy" id="2740835"/>
    <lineage>
        <taxon>Eukaryota</taxon>
        <taxon>Metazoa</taxon>
        <taxon>Ecdysozoa</taxon>
        <taxon>Arthropoda</taxon>
        <taxon>Chelicerata</taxon>
        <taxon>Arachnida</taxon>
        <taxon>Araneae</taxon>
        <taxon>Araneomorphae</taxon>
        <taxon>Entelegynae</taxon>
        <taxon>Araneoidea</taxon>
        <taxon>Nephilidae</taxon>
        <taxon>Trichonephila</taxon>
    </lineage>
</organism>
<reference evidence="1" key="1">
    <citation type="submission" date="2020-07" db="EMBL/GenBank/DDBJ databases">
        <title>Multicomponent nature underlies the extraordinary mechanical properties of spider dragline silk.</title>
        <authorList>
            <person name="Kono N."/>
            <person name="Nakamura H."/>
            <person name="Mori M."/>
            <person name="Yoshida Y."/>
            <person name="Ohtoshi R."/>
            <person name="Malay A.D."/>
            <person name="Moran D.A.P."/>
            <person name="Tomita M."/>
            <person name="Numata K."/>
            <person name="Arakawa K."/>
        </authorList>
    </citation>
    <scope>NUCLEOTIDE SEQUENCE</scope>
</reference>
<dbReference type="EMBL" id="BMAO01028836">
    <property type="protein sequence ID" value="GFR27693.1"/>
    <property type="molecule type" value="Genomic_DNA"/>
</dbReference>
<proteinExistence type="predicted"/>
<dbReference type="AlphaFoldDB" id="A0A8X6HQH2"/>
<comment type="caution">
    <text evidence="1">The sequence shown here is derived from an EMBL/GenBank/DDBJ whole genome shotgun (WGS) entry which is preliminary data.</text>
</comment>
<dbReference type="Proteomes" id="UP000887116">
    <property type="component" value="Unassembled WGS sequence"/>
</dbReference>
<protein>
    <submittedName>
        <fullName evidence="1">Uncharacterized protein</fullName>
    </submittedName>
</protein>
<gene>
    <name evidence="1" type="ORF">TNCT_517451</name>
</gene>
<evidence type="ECO:0000313" key="2">
    <source>
        <dbReference type="Proteomes" id="UP000887116"/>
    </source>
</evidence>
<accession>A0A8X6HQH2</accession>
<sequence length="146" mass="16649">MSSLPERCGESHFKGKAERLDRDISKQEHVRRAILSFRHDCLYVITPNGKPKACMTAVMSPPDVIKNLCMAPNDTFPSLSLRPSSKFSSAVFVFEKIICAAKCGCTRNSDFFFQWEKFIFVPKALQWTTAFLRWTSLGPKINFFTT</sequence>
<name>A0A8X6HQH2_TRICU</name>